<gene>
    <name evidence="1" type="ORF">AWB75_04398</name>
</gene>
<reference evidence="1" key="1">
    <citation type="submission" date="2016-01" db="EMBL/GenBank/DDBJ databases">
        <authorList>
            <person name="Peeters C."/>
        </authorList>
    </citation>
    <scope>NUCLEOTIDE SEQUENCE [LARGE SCALE GENOMIC DNA]</scope>
    <source>
        <strain evidence="1">LMG 29318</strain>
    </source>
</reference>
<sequence length="63" mass="7630">MFIFTRNTTPRRPELTDEAAYLIRIMLADLYHWFDWEYGKQARRYRPPDGVPPLDEDPLDDPF</sequence>
<dbReference type="Proteomes" id="UP000054870">
    <property type="component" value="Unassembled WGS sequence"/>
</dbReference>
<organism evidence="1 2">
    <name type="scientific">Caballeronia catudaia</name>
    <dbReference type="NCBI Taxonomy" id="1777136"/>
    <lineage>
        <taxon>Bacteria</taxon>
        <taxon>Pseudomonadati</taxon>
        <taxon>Pseudomonadota</taxon>
        <taxon>Betaproteobacteria</taxon>
        <taxon>Burkholderiales</taxon>
        <taxon>Burkholderiaceae</taxon>
        <taxon>Caballeronia</taxon>
    </lineage>
</organism>
<dbReference type="OrthoDB" id="9141237at2"/>
<evidence type="ECO:0000313" key="1">
    <source>
        <dbReference type="EMBL" id="SAK76619.1"/>
    </source>
</evidence>
<proteinExistence type="predicted"/>
<dbReference type="AlphaFoldDB" id="A0A158C2N8"/>
<comment type="caution">
    <text evidence="1">The sequence shown here is derived from an EMBL/GenBank/DDBJ whole genome shotgun (WGS) entry which is preliminary data.</text>
</comment>
<evidence type="ECO:0000313" key="2">
    <source>
        <dbReference type="Proteomes" id="UP000054870"/>
    </source>
</evidence>
<dbReference type="RefSeq" id="WP_061126177.1">
    <property type="nucleotide sequence ID" value="NZ_FCOF02000022.1"/>
</dbReference>
<protein>
    <submittedName>
        <fullName evidence="1">Uncharacterized protein</fullName>
    </submittedName>
</protein>
<accession>A0A158C2N8</accession>
<name>A0A158C2N8_9BURK</name>
<dbReference type="EMBL" id="FCOF02000022">
    <property type="protein sequence ID" value="SAK76619.1"/>
    <property type="molecule type" value="Genomic_DNA"/>
</dbReference>
<keyword evidence="2" id="KW-1185">Reference proteome</keyword>